<dbReference type="InterPro" id="IPR033121">
    <property type="entry name" value="PEPTIDASE_A1"/>
</dbReference>
<dbReference type="PANTHER" id="PTHR47966">
    <property type="entry name" value="BETA-SITE APP-CLEAVING ENZYME, ISOFORM A-RELATED"/>
    <property type="match status" value="1"/>
</dbReference>
<comment type="similarity">
    <text evidence="1 4">Belongs to the peptidase A1 family.</text>
</comment>
<evidence type="ECO:0000313" key="7">
    <source>
        <dbReference type="EMBL" id="TFY72126.1"/>
    </source>
</evidence>
<feature type="compositionally biased region" description="Low complexity" evidence="5">
    <location>
        <begin position="46"/>
        <end position="61"/>
    </location>
</feature>
<feature type="compositionally biased region" description="Polar residues" evidence="5">
    <location>
        <begin position="147"/>
        <end position="158"/>
    </location>
</feature>
<feature type="compositionally biased region" description="Polar residues" evidence="5">
    <location>
        <begin position="183"/>
        <end position="195"/>
    </location>
</feature>
<dbReference type="GO" id="GO:0004190">
    <property type="term" value="F:aspartic-type endopeptidase activity"/>
    <property type="evidence" value="ECO:0007669"/>
    <property type="project" value="UniProtKB-KW"/>
</dbReference>
<protein>
    <recommendedName>
        <fullName evidence="6">Peptidase A1 domain-containing protein</fullName>
    </recommendedName>
</protein>
<feature type="compositionally biased region" description="Pro residues" evidence="5">
    <location>
        <begin position="101"/>
        <end position="110"/>
    </location>
</feature>
<dbReference type="Proteomes" id="UP000298327">
    <property type="component" value="Unassembled WGS sequence"/>
</dbReference>
<dbReference type="InterPro" id="IPR021109">
    <property type="entry name" value="Peptidase_aspartic_dom_sf"/>
</dbReference>
<feature type="compositionally biased region" description="Polar residues" evidence="5">
    <location>
        <begin position="73"/>
        <end position="88"/>
    </location>
</feature>
<feature type="active site" evidence="3">
    <location>
        <position position="425"/>
    </location>
</feature>
<dbReference type="SUPFAM" id="SSF50630">
    <property type="entry name" value="Acid proteases"/>
    <property type="match status" value="1"/>
</dbReference>
<gene>
    <name evidence="7" type="ORF">EVG20_g882</name>
</gene>
<keyword evidence="4" id="KW-0378">Hydrolase</keyword>
<dbReference type="CDD" id="cd05471">
    <property type="entry name" value="pepsin_like"/>
    <property type="match status" value="1"/>
</dbReference>
<dbReference type="InterPro" id="IPR001461">
    <property type="entry name" value="Aspartic_peptidase_A1"/>
</dbReference>
<keyword evidence="2 4" id="KW-0064">Aspartyl protease</keyword>
<dbReference type="GO" id="GO:0006508">
    <property type="term" value="P:proteolysis"/>
    <property type="evidence" value="ECO:0007669"/>
    <property type="project" value="UniProtKB-KW"/>
</dbReference>
<dbReference type="OrthoDB" id="2747330at2759"/>
<dbReference type="PROSITE" id="PS00141">
    <property type="entry name" value="ASP_PROTEASE"/>
    <property type="match status" value="1"/>
</dbReference>
<evidence type="ECO:0000256" key="3">
    <source>
        <dbReference type="PIRSR" id="PIRSR601461-1"/>
    </source>
</evidence>
<evidence type="ECO:0000256" key="4">
    <source>
        <dbReference type="RuleBase" id="RU000454"/>
    </source>
</evidence>
<evidence type="ECO:0000313" key="8">
    <source>
        <dbReference type="Proteomes" id="UP000298327"/>
    </source>
</evidence>
<accession>A0A4Y9ZBA8</accession>
<feature type="domain" description="Peptidase A1" evidence="6">
    <location>
        <begin position="231"/>
        <end position="538"/>
    </location>
</feature>
<keyword evidence="4" id="KW-0645">Protease</keyword>
<comment type="caution">
    <text evidence="7">The sequence shown here is derived from an EMBL/GenBank/DDBJ whole genome shotgun (WGS) entry which is preliminary data.</text>
</comment>
<evidence type="ECO:0000256" key="1">
    <source>
        <dbReference type="ARBA" id="ARBA00007447"/>
    </source>
</evidence>
<evidence type="ECO:0000259" key="6">
    <source>
        <dbReference type="PROSITE" id="PS51767"/>
    </source>
</evidence>
<dbReference type="Gene3D" id="2.40.70.10">
    <property type="entry name" value="Acid Proteases"/>
    <property type="match status" value="2"/>
</dbReference>
<name>A0A4Y9ZBA8_9AGAM</name>
<evidence type="ECO:0000256" key="5">
    <source>
        <dbReference type="SAM" id="MobiDB-lite"/>
    </source>
</evidence>
<organism evidence="7 8">
    <name type="scientific">Dentipellis fragilis</name>
    <dbReference type="NCBI Taxonomy" id="205917"/>
    <lineage>
        <taxon>Eukaryota</taxon>
        <taxon>Fungi</taxon>
        <taxon>Dikarya</taxon>
        <taxon>Basidiomycota</taxon>
        <taxon>Agaricomycotina</taxon>
        <taxon>Agaricomycetes</taxon>
        <taxon>Russulales</taxon>
        <taxon>Hericiaceae</taxon>
        <taxon>Dentipellis</taxon>
    </lineage>
</organism>
<dbReference type="AlphaFoldDB" id="A0A4Y9ZBA8"/>
<proteinExistence type="inferred from homology"/>
<dbReference type="PROSITE" id="PS51767">
    <property type="entry name" value="PEPTIDASE_A1"/>
    <property type="match status" value="1"/>
</dbReference>
<dbReference type="InterPro" id="IPR001969">
    <property type="entry name" value="Aspartic_peptidase_AS"/>
</dbReference>
<keyword evidence="8" id="KW-1185">Reference proteome</keyword>
<sequence length="545" mass="58207">MCVIPRSNLCKPVPTLRRPFHRYHPIFLPSPRPSTAPSDHHIQRAGLTSGPLSLSPPLSLTNSRFPPARRQPTDSITQTIHALSQSSRPRPRIHFLISPSEPLPPPPTTPHPEALASPPKPPNSRPNAPSSGHTPDDIPVAPPNTPSTPHLPSSSWNVTGPPPPLLARDPDSDPTHIYGDNPQPGNSDTGSNNSEDGPPRTGPLLPSVGAGTGTARHPLRDFVSGTLDLLYYGPISMGTPAQTLTVDIDTGSADLWVPVNCRNCNGHQFDPARSSTYRNNNQGFAVTYGSGQVSGTLATEVVSIGGLTVESQAFGAVNQESRDFDGQPNDGLIGMAFGTIAQSRHPTFFENLIQARRLATPLFSVHLARNQATGSEICFGCYDSSKTAGGITWVPVKSKTYWSVGMDAVVVNKHAASTNIYAAIDTGTTLIYLPAQLAASVYALIPGAKKANQYGNGFYTYPCMSQPVISLSFNGKRFAINPYDFNLGRTSSQSMDCVGGILALDNGFASNLAIIGDEFLKSWYSTYDYANGVRVGFSPSVNNKS</sequence>
<dbReference type="FunFam" id="2.40.70.10:FF:000008">
    <property type="entry name" value="Cathepsin D"/>
    <property type="match status" value="1"/>
</dbReference>
<dbReference type="PANTHER" id="PTHR47966:SF51">
    <property type="entry name" value="BETA-SITE APP-CLEAVING ENZYME, ISOFORM A-RELATED"/>
    <property type="match status" value="1"/>
</dbReference>
<feature type="active site" evidence="3">
    <location>
        <position position="249"/>
    </location>
</feature>
<dbReference type="EMBL" id="SEOQ01000024">
    <property type="protein sequence ID" value="TFY72126.1"/>
    <property type="molecule type" value="Genomic_DNA"/>
</dbReference>
<dbReference type="Pfam" id="PF00026">
    <property type="entry name" value="Asp"/>
    <property type="match status" value="1"/>
</dbReference>
<dbReference type="InterPro" id="IPR034164">
    <property type="entry name" value="Pepsin-like_dom"/>
</dbReference>
<feature type="region of interest" description="Disordered" evidence="5">
    <location>
        <begin position="28"/>
        <end position="218"/>
    </location>
</feature>
<reference evidence="7 8" key="1">
    <citation type="submission" date="2019-02" db="EMBL/GenBank/DDBJ databases">
        <title>Genome sequencing of the rare red list fungi Dentipellis fragilis.</title>
        <authorList>
            <person name="Buettner E."/>
            <person name="Kellner H."/>
        </authorList>
    </citation>
    <scope>NUCLEOTIDE SEQUENCE [LARGE SCALE GENOMIC DNA]</scope>
    <source>
        <strain evidence="7 8">DSM 105465</strain>
    </source>
</reference>
<evidence type="ECO:0000256" key="2">
    <source>
        <dbReference type="ARBA" id="ARBA00022750"/>
    </source>
</evidence>
<dbReference type="PRINTS" id="PR00792">
    <property type="entry name" value="PEPSIN"/>
</dbReference>